<dbReference type="Pfam" id="PF13966">
    <property type="entry name" value="zf-RVT"/>
    <property type="match status" value="1"/>
</dbReference>
<dbReference type="InterPro" id="IPR000477">
    <property type="entry name" value="RT_dom"/>
</dbReference>
<dbReference type="InterPro" id="IPR026960">
    <property type="entry name" value="RVT-Znf"/>
</dbReference>
<feature type="domain" description="Reverse transcriptase zinc-binding" evidence="3">
    <location>
        <begin position="809"/>
        <end position="855"/>
    </location>
</feature>
<keyword evidence="5" id="KW-1185">Reference proteome</keyword>
<evidence type="ECO:0000313" key="4">
    <source>
        <dbReference type="EMBL" id="KAI0500636.1"/>
    </source>
</evidence>
<proteinExistence type="predicted"/>
<name>A0A8T3AVJ1_DENNO</name>
<sequence>MSLPTIASWNVRGFNNPDKVSFCKSLINSHDLKLLCILEAKISASSLEDPWFLRSHTLFENEDSCNNFGDSPLGRIWIKWDSSVLSFNLISTSPQFIHGTLSVGSFPPIFLTAIYASNSVEDRKHLWDQVLIFTPSDHPWIILGDFNCCRFQSEKAGGSTISGSRLGELNSMMFNCGVQDLSSTGLFYTWFNQQVDNPIHIKLDRVLVNNALLDFLPNAYYLVEQPLGSDHSPLIFKSSVQKPRSSRFMFKNYWINMEGYWDDVYTAFSSRSARSQMASDGLFLPQFAKTQKAIVKHFEILFNKSHPNLILPLNIPTGNLVPAHYHNMLVGSLTFEEVKAAVFEGNEKSAPGPDGFTYAFYRKSWHLIGLQVFNAVSNFFSTGSLPRGVKATAIALIPKSSHASSINDYRPISLCNVLYKIVAKIIANRLKIVLPHIIHESQSGFISNRCSTDHIILAYEILREFKGNNDKFCAKLDIQKAFDYVSRDFLIARLLQKGFPQTFVNWIRGMKCKNTYINHLMYADDLLVVGDSTRENAANLQRCLLHFNSLTGLQINASKSAIIFSNNKPENQIICDEIGIHNINTYLTYSGRVQFLKFTIINTLAYWIRGSILLKGCCATINKLCSRFLFHNSIEARKLHLISWSTVTLPKAAGGLGIPSLQALQFGVSCSIIGRFYNNPNLLSHWYKAKYTSPWKPTPINASKFWHRIAETAHRINGEITFSVANHCDYSFLWDPWLNKQPIGETLSMSFLGDKLVKDFLGNGCWRLPTFLHASTTHTIMAVELKEKNDVLWKGNSNWLFKNFTEFFYSTVPKVDWHNSIWHCNHAIKFACFTWMAMLGKLKTADNLNFRGLQTWEEVFWEFGNFSFWPYSNWLLDFQAIISRVYYNDYWRHWWRMLNNMTMMSRACLNEPWRAIAATWLVSSLLQFEGWRCCDGLFCWKLHATASYGFGFWQPVPSPDNFIIHLINLRTTTVPKF</sequence>
<feature type="domain" description="Reverse transcriptase" evidence="1">
    <location>
        <begin position="397"/>
        <end position="508"/>
    </location>
</feature>
<dbReference type="InterPro" id="IPR043502">
    <property type="entry name" value="DNA/RNA_pol_sf"/>
</dbReference>
<accession>A0A8T3AVJ1</accession>
<dbReference type="Pfam" id="PF00078">
    <property type="entry name" value="RVT_1"/>
    <property type="match status" value="1"/>
</dbReference>
<dbReference type="SUPFAM" id="SSF56672">
    <property type="entry name" value="DNA/RNA polymerases"/>
    <property type="match status" value="1"/>
</dbReference>
<dbReference type="InterPro" id="IPR005135">
    <property type="entry name" value="Endo/exonuclease/phosphatase"/>
</dbReference>
<reference evidence="4" key="1">
    <citation type="journal article" date="2022" name="Front. Genet.">
        <title>Chromosome-Scale Assembly of the Dendrobium nobile Genome Provides Insights Into the Molecular Mechanism of the Biosynthesis of the Medicinal Active Ingredient of Dendrobium.</title>
        <authorList>
            <person name="Xu Q."/>
            <person name="Niu S.-C."/>
            <person name="Li K.-L."/>
            <person name="Zheng P.-J."/>
            <person name="Zhang X.-J."/>
            <person name="Jia Y."/>
            <person name="Liu Y."/>
            <person name="Niu Y.-X."/>
            <person name="Yu L.-H."/>
            <person name="Chen D.-F."/>
            <person name="Zhang G.-Q."/>
        </authorList>
    </citation>
    <scope>NUCLEOTIDE SEQUENCE</scope>
    <source>
        <tissue evidence="4">Leaf</tissue>
    </source>
</reference>
<evidence type="ECO:0000259" key="2">
    <source>
        <dbReference type="Pfam" id="PF03372"/>
    </source>
</evidence>
<dbReference type="CDD" id="cd01650">
    <property type="entry name" value="RT_nLTR_like"/>
    <property type="match status" value="1"/>
</dbReference>
<dbReference type="EMBL" id="JAGYWB010000013">
    <property type="protein sequence ID" value="KAI0500636.1"/>
    <property type="molecule type" value="Genomic_DNA"/>
</dbReference>
<dbReference type="InterPro" id="IPR036691">
    <property type="entry name" value="Endo/exonu/phosph_ase_sf"/>
</dbReference>
<evidence type="ECO:0000259" key="1">
    <source>
        <dbReference type="Pfam" id="PF00078"/>
    </source>
</evidence>
<evidence type="ECO:0000259" key="3">
    <source>
        <dbReference type="Pfam" id="PF13966"/>
    </source>
</evidence>
<dbReference type="Gene3D" id="3.60.10.10">
    <property type="entry name" value="Endonuclease/exonuclease/phosphatase"/>
    <property type="match status" value="1"/>
</dbReference>
<dbReference type="OrthoDB" id="786283at2759"/>
<dbReference type="SUPFAM" id="SSF56219">
    <property type="entry name" value="DNase I-like"/>
    <property type="match status" value="1"/>
</dbReference>
<dbReference type="Pfam" id="PF03372">
    <property type="entry name" value="Exo_endo_phos"/>
    <property type="match status" value="1"/>
</dbReference>
<protein>
    <recommendedName>
        <fullName evidence="6">Reverse transcriptase domain-containing protein</fullName>
    </recommendedName>
</protein>
<evidence type="ECO:0000313" key="5">
    <source>
        <dbReference type="Proteomes" id="UP000829196"/>
    </source>
</evidence>
<dbReference type="Proteomes" id="UP000829196">
    <property type="component" value="Unassembled WGS sequence"/>
</dbReference>
<feature type="domain" description="Endonuclease/exonuclease/phosphatase" evidence="2">
    <location>
        <begin position="7"/>
        <end position="231"/>
    </location>
</feature>
<comment type="caution">
    <text evidence="4">The sequence shown here is derived from an EMBL/GenBank/DDBJ whole genome shotgun (WGS) entry which is preliminary data.</text>
</comment>
<organism evidence="4 5">
    <name type="scientific">Dendrobium nobile</name>
    <name type="common">Orchid</name>
    <dbReference type="NCBI Taxonomy" id="94219"/>
    <lineage>
        <taxon>Eukaryota</taxon>
        <taxon>Viridiplantae</taxon>
        <taxon>Streptophyta</taxon>
        <taxon>Embryophyta</taxon>
        <taxon>Tracheophyta</taxon>
        <taxon>Spermatophyta</taxon>
        <taxon>Magnoliopsida</taxon>
        <taxon>Liliopsida</taxon>
        <taxon>Asparagales</taxon>
        <taxon>Orchidaceae</taxon>
        <taxon>Epidendroideae</taxon>
        <taxon>Malaxideae</taxon>
        <taxon>Dendrobiinae</taxon>
        <taxon>Dendrobium</taxon>
    </lineage>
</organism>
<dbReference type="AlphaFoldDB" id="A0A8T3AVJ1"/>
<evidence type="ECO:0008006" key="6">
    <source>
        <dbReference type="Google" id="ProtNLM"/>
    </source>
</evidence>
<dbReference type="PANTHER" id="PTHR19446">
    <property type="entry name" value="REVERSE TRANSCRIPTASES"/>
    <property type="match status" value="1"/>
</dbReference>
<gene>
    <name evidence="4" type="ORF">KFK09_018852</name>
</gene>
<dbReference type="GO" id="GO:0003824">
    <property type="term" value="F:catalytic activity"/>
    <property type="evidence" value="ECO:0007669"/>
    <property type="project" value="InterPro"/>
</dbReference>